<keyword evidence="4" id="KW-1185">Reference proteome</keyword>
<dbReference type="Gene3D" id="3.40.30.10">
    <property type="entry name" value="Glutaredoxin"/>
    <property type="match status" value="1"/>
</dbReference>
<dbReference type="CDD" id="cd02955">
    <property type="entry name" value="SSP411"/>
    <property type="match status" value="1"/>
</dbReference>
<dbReference type="InterPro" id="IPR008928">
    <property type="entry name" value="6-hairpin_glycosidase_sf"/>
</dbReference>
<comment type="caution">
    <text evidence="3">The sequence shown here is derived from an EMBL/GenBank/DDBJ whole genome shotgun (WGS) entry which is preliminary data.</text>
</comment>
<feature type="domain" description="Spermatogenesis-associated protein 20-like TRX" evidence="2">
    <location>
        <begin position="95"/>
        <end position="255"/>
    </location>
</feature>
<dbReference type="Pfam" id="PF03190">
    <property type="entry name" value="Thioredox_DsbH"/>
    <property type="match status" value="1"/>
</dbReference>
<dbReference type="SUPFAM" id="SSF48208">
    <property type="entry name" value="Six-hairpin glycosidases"/>
    <property type="match status" value="1"/>
</dbReference>
<gene>
    <name evidence="3" type="ORF">FEF27_06360</name>
</gene>
<feature type="region of interest" description="Disordered" evidence="1">
    <location>
        <begin position="1"/>
        <end position="87"/>
    </location>
</feature>
<evidence type="ECO:0000256" key="1">
    <source>
        <dbReference type="SAM" id="MobiDB-lite"/>
    </source>
</evidence>
<evidence type="ECO:0000313" key="4">
    <source>
        <dbReference type="Proteomes" id="UP000306544"/>
    </source>
</evidence>
<name>A0A5R9AGB5_9MICC</name>
<organism evidence="3 4">
    <name type="scientific">Nesterenkonia sphaerica</name>
    <dbReference type="NCBI Taxonomy" id="1804988"/>
    <lineage>
        <taxon>Bacteria</taxon>
        <taxon>Bacillati</taxon>
        <taxon>Actinomycetota</taxon>
        <taxon>Actinomycetes</taxon>
        <taxon>Micrococcales</taxon>
        <taxon>Micrococcaceae</taxon>
        <taxon>Nesterenkonia</taxon>
    </lineage>
</organism>
<reference evidence="3 4" key="1">
    <citation type="submission" date="2019-05" db="EMBL/GenBank/DDBJ databases">
        <title>Nesterenkonia sp. GY239, isolated from the Southern Atlantic Ocean.</title>
        <authorList>
            <person name="Zhang G."/>
        </authorList>
    </citation>
    <scope>NUCLEOTIDE SEQUENCE [LARGE SCALE GENOMIC DNA]</scope>
    <source>
        <strain evidence="3 4">GY239</strain>
    </source>
</reference>
<feature type="compositionally biased region" description="Basic and acidic residues" evidence="1">
    <location>
        <begin position="20"/>
        <end position="37"/>
    </location>
</feature>
<feature type="region of interest" description="Disordered" evidence="1">
    <location>
        <begin position="667"/>
        <end position="688"/>
    </location>
</feature>
<dbReference type="PANTHER" id="PTHR42899:SF1">
    <property type="entry name" value="SPERMATOGENESIS-ASSOCIATED PROTEIN 20"/>
    <property type="match status" value="1"/>
</dbReference>
<dbReference type="AlphaFoldDB" id="A0A5R9AGB5"/>
<dbReference type="EMBL" id="VAWA01000006">
    <property type="protein sequence ID" value="TLP76866.1"/>
    <property type="molecule type" value="Genomic_DNA"/>
</dbReference>
<dbReference type="InterPro" id="IPR024705">
    <property type="entry name" value="Ssp411"/>
</dbReference>
<dbReference type="InterPro" id="IPR004879">
    <property type="entry name" value="Ssp411-like_TRX"/>
</dbReference>
<dbReference type="PIRSF" id="PIRSF006402">
    <property type="entry name" value="UCP006402_thioredoxin"/>
    <property type="match status" value="1"/>
</dbReference>
<dbReference type="SUPFAM" id="SSF52833">
    <property type="entry name" value="Thioredoxin-like"/>
    <property type="match status" value="1"/>
</dbReference>
<dbReference type="PANTHER" id="PTHR42899">
    <property type="entry name" value="SPERMATOGENESIS-ASSOCIATED PROTEIN 20"/>
    <property type="match status" value="1"/>
</dbReference>
<dbReference type="Proteomes" id="UP000306544">
    <property type="component" value="Unassembled WGS sequence"/>
</dbReference>
<evidence type="ECO:0000259" key="2">
    <source>
        <dbReference type="Pfam" id="PF03190"/>
    </source>
</evidence>
<dbReference type="GO" id="GO:0005975">
    <property type="term" value="P:carbohydrate metabolic process"/>
    <property type="evidence" value="ECO:0007669"/>
    <property type="project" value="InterPro"/>
</dbReference>
<feature type="compositionally biased region" description="Basic residues" evidence="1">
    <location>
        <begin position="7"/>
        <end position="19"/>
    </location>
</feature>
<dbReference type="InterPro" id="IPR036249">
    <property type="entry name" value="Thioredoxin-like_sf"/>
</dbReference>
<protein>
    <submittedName>
        <fullName evidence="3">Thioredoxin domain-containing protein</fullName>
    </submittedName>
</protein>
<sequence>MDGAAVFRRRRTDRLHRGGRRDWAGHRPPRTRPDRQQRLLLTHPRAEKCRIPSFSSPARSSERADSTPLTHPARPEPSAGHGHTRQPRYRGVMAQRLSSAQSAYLRQHADNPVDWWPWGSEAFAEAARRDVPVFVSIGYAACHWCHVMAHESFEDPEVAAFLNDRFVSIKVDREEHPDVDDAYMAATQALTGQGGWPMSVFALPDGRVFHAGTYFPPRRAGQVPSFTEVLHAVDDAWTQRREQVQDQAVAIAEALDKQRRRQSQLATVVHTPGDDAAPLLESRAMAAITAQVLQALIADEDTVHGGFGAAPKFPPSPLLGWLLEESAWARREDPTGPADRAGGLAVHTMEAMARSALFDHVEGGFARYATDQAWQLPHFEKMLSDNAQLLGAYTRLSRHPAADSEVQARAERVARMTTTWLMERMRTADGLLASSLDADTQDAQGHRAEGSTYLFSDEQLYEAATHSGLGSAQAHRLTQLNRGVPADEHALRAGAPLNISAATPRTVHFDEPLTGADRELWEAVLPQLQRIRARRRQPARDDKVVAAWNAQAVRSLAEAAMVWDDAEVLSIAEQLAETLWTVHAVPETEGARIHRTSYGGVRGERLGTLADHAQVANACFSLASALVGTGREHPWGRRAQEVLSWTLTRAVQRSTDDDALTLADTFEESAAPGQTGPQLASPVDGPEPSSIAALAQALQTSAALQHAAVLDPADILHHVPVVAPQAPLAAGGSLTAARRAAVGSPAFRILSATAADLAEVRRAGALLGIPLEQLGESAVVGPEQQLALSVCLTGPGGGVCLAPAQTVRGALAGIS</sequence>
<evidence type="ECO:0000313" key="3">
    <source>
        <dbReference type="EMBL" id="TLP76866.1"/>
    </source>
</evidence>
<proteinExistence type="predicted"/>
<accession>A0A5R9AGB5</accession>
<dbReference type="OrthoDB" id="9762614at2"/>